<evidence type="ECO:0000313" key="3">
    <source>
        <dbReference type="Proteomes" id="UP000381693"/>
    </source>
</evidence>
<reference evidence="2" key="1">
    <citation type="submission" date="2019-09" db="EMBL/GenBank/DDBJ databases">
        <authorList>
            <person name="Cremers G."/>
        </authorList>
    </citation>
    <scope>NUCLEOTIDE SEQUENCE [LARGE SCALE GENOMIC DNA]</scope>
    <source>
        <strain evidence="2">3B</strain>
    </source>
</reference>
<dbReference type="Pfam" id="PF05050">
    <property type="entry name" value="Methyltransf_21"/>
    <property type="match status" value="1"/>
</dbReference>
<feature type="domain" description="Methyltransferase FkbM" evidence="1">
    <location>
        <begin position="4"/>
        <end position="141"/>
    </location>
</feature>
<comment type="caution">
    <text evidence="2">The sequence shown here is derived from an EMBL/GenBank/DDBJ whole genome shotgun (WGS) entry which is preliminary data.</text>
</comment>
<dbReference type="InterPro" id="IPR006342">
    <property type="entry name" value="FkbM_mtfrase"/>
</dbReference>
<protein>
    <recommendedName>
        <fullName evidence="1">Methyltransferase FkbM domain-containing protein</fullName>
    </recommendedName>
</protein>
<dbReference type="InterPro" id="IPR029063">
    <property type="entry name" value="SAM-dependent_MTases_sf"/>
</dbReference>
<proteinExistence type="predicted"/>
<dbReference type="AlphaFoldDB" id="A0A5E6MFC4"/>
<organism evidence="2 3">
    <name type="scientific">Methylacidimicrobium cyclopophantes</name>
    <dbReference type="NCBI Taxonomy" id="1041766"/>
    <lineage>
        <taxon>Bacteria</taxon>
        <taxon>Pseudomonadati</taxon>
        <taxon>Verrucomicrobiota</taxon>
        <taxon>Methylacidimicrobium</taxon>
    </lineage>
</organism>
<evidence type="ECO:0000313" key="2">
    <source>
        <dbReference type="EMBL" id="VVM06543.1"/>
    </source>
</evidence>
<gene>
    <name evidence="2" type="ORF">MAMC_01141</name>
</gene>
<name>A0A5E6MFC4_9BACT</name>
<dbReference type="PANTHER" id="PTHR34203:SF15">
    <property type="entry name" value="SLL1173 PROTEIN"/>
    <property type="match status" value="1"/>
</dbReference>
<keyword evidence="3" id="KW-1185">Reference proteome</keyword>
<dbReference type="PANTHER" id="PTHR34203">
    <property type="entry name" value="METHYLTRANSFERASE, FKBM FAMILY PROTEIN"/>
    <property type="match status" value="1"/>
</dbReference>
<dbReference type="SUPFAM" id="SSF53335">
    <property type="entry name" value="S-adenosyl-L-methionine-dependent methyltransferases"/>
    <property type="match status" value="1"/>
</dbReference>
<evidence type="ECO:0000259" key="1">
    <source>
        <dbReference type="Pfam" id="PF05050"/>
    </source>
</evidence>
<accession>A0A5E6MFC4</accession>
<dbReference type="RefSeq" id="WP_178087693.1">
    <property type="nucleotide sequence ID" value="NZ_CABFUZ020000119.1"/>
</dbReference>
<dbReference type="NCBIfam" id="TIGR01444">
    <property type="entry name" value="fkbM_fam"/>
    <property type="match status" value="1"/>
</dbReference>
<dbReference type="Proteomes" id="UP000381693">
    <property type="component" value="Unassembled WGS sequence"/>
</dbReference>
<sequence length="197" mass="21756">MSREPHPELFEELRGNIGRWAPAAGFAEVDAVEAAATSEDGSIEFETPECFGGNRGTGRVRTSGGFCKGNSALLVQAVRLENLLKDRPVGVMKVDVEGHELSVFEGCGSLLAAGRVRDMLFECFLPHPNPVTEHLHACGYSLFQVQVRPTGPFPVLLPMVERGGTNENLLATREPERLMERFRRPGWLCLRGKRVLR</sequence>
<dbReference type="InterPro" id="IPR052514">
    <property type="entry name" value="SAM-dependent_MTase"/>
</dbReference>
<dbReference type="EMBL" id="CABFUZ020000119">
    <property type="protein sequence ID" value="VVM06543.1"/>
    <property type="molecule type" value="Genomic_DNA"/>
</dbReference>
<dbReference type="Gene3D" id="3.40.50.150">
    <property type="entry name" value="Vaccinia Virus protein VP39"/>
    <property type="match status" value="1"/>
</dbReference>